<feature type="transmembrane region" description="Helical" evidence="8">
    <location>
        <begin position="337"/>
        <end position="357"/>
    </location>
</feature>
<dbReference type="Gene3D" id="1.20.1250.20">
    <property type="entry name" value="MFS general substrate transporter like domains"/>
    <property type="match status" value="1"/>
</dbReference>
<dbReference type="GO" id="GO:0016020">
    <property type="term" value="C:membrane"/>
    <property type="evidence" value="ECO:0007669"/>
    <property type="project" value="UniProtKB-SubCell"/>
</dbReference>
<dbReference type="PANTHER" id="PTHR23505">
    <property type="entry name" value="SPINSTER"/>
    <property type="match status" value="1"/>
</dbReference>
<dbReference type="PROSITE" id="PS50850">
    <property type="entry name" value="MFS"/>
    <property type="match status" value="1"/>
</dbReference>
<feature type="transmembrane region" description="Helical" evidence="8">
    <location>
        <begin position="302"/>
        <end position="325"/>
    </location>
</feature>
<proteinExistence type="inferred from homology"/>
<dbReference type="PANTHER" id="PTHR23505:SF79">
    <property type="entry name" value="PROTEIN SPINSTER"/>
    <property type="match status" value="1"/>
</dbReference>
<comment type="subcellular location">
    <subcellularLocation>
        <location evidence="1">Membrane</location>
        <topology evidence="1">Multi-pass membrane protein</topology>
    </subcellularLocation>
</comment>
<dbReference type="GO" id="GO:0022857">
    <property type="term" value="F:transmembrane transporter activity"/>
    <property type="evidence" value="ECO:0007669"/>
    <property type="project" value="InterPro"/>
</dbReference>
<dbReference type="SUPFAM" id="SSF103473">
    <property type="entry name" value="MFS general substrate transporter"/>
    <property type="match status" value="1"/>
</dbReference>
<evidence type="ECO:0000256" key="6">
    <source>
        <dbReference type="ARBA" id="ARBA00024338"/>
    </source>
</evidence>
<evidence type="ECO:0000256" key="1">
    <source>
        <dbReference type="ARBA" id="ARBA00004141"/>
    </source>
</evidence>
<evidence type="ECO:0000313" key="11">
    <source>
        <dbReference type="RefSeq" id="XP_031568969.1"/>
    </source>
</evidence>
<feature type="transmembrane region" description="Helical" evidence="8">
    <location>
        <begin position="404"/>
        <end position="422"/>
    </location>
</feature>
<dbReference type="CDD" id="cd17328">
    <property type="entry name" value="MFS_spinster_like"/>
    <property type="match status" value="1"/>
</dbReference>
<feature type="transmembrane region" description="Helical" evidence="8">
    <location>
        <begin position="200"/>
        <end position="220"/>
    </location>
</feature>
<reference evidence="11" key="1">
    <citation type="submission" date="2025-08" db="UniProtKB">
        <authorList>
            <consortium name="RefSeq"/>
        </authorList>
    </citation>
    <scope>IDENTIFICATION</scope>
    <source>
        <tissue evidence="11">Tentacle</tissue>
    </source>
</reference>
<evidence type="ECO:0000256" key="7">
    <source>
        <dbReference type="SAM" id="MobiDB-lite"/>
    </source>
</evidence>
<dbReference type="InterPro" id="IPR020846">
    <property type="entry name" value="MFS_dom"/>
</dbReference>
<dbReference type="FunCoup" id="A0A6P8IQ01">
    <property type="interactions" value="1252"/>
</dbReference>
<dbReference type="InParanoid" id="A0A6P8IQ01"/>
<dbReference type="GeneID" id="116303551"/>
<evidence type="ECO:0000256" key="8">
    <source>
        <dbReference type="SAM" id="Phobius"/>
    </source>
</evidence>
<dbReference type="RefSeq" id="XP_031568969.1">
    <property type="nucleotide sequence ID" value="XM_031713109.1"/>
</dbReference>
<evidence type="ECO:0000256" key="2">
    <source>
        <dbReference type="ARBA" id="ARBA00022448"/>
    </source>
</evidence>
<evidence type="ECO:0000256" key="5">
    <source>
        <dbReference type="ARBA" id="ARBA00023136"/>
    </source>
</evidence>
<comment type="similarity">
    <text evidence="6">Belongs to the major facilitator superfamily. Spinster (TC 2.A.1.49) family.</text>
</comment>
<feature type="transmembrane region" description="Helical" evidence="8">
    <location>
        <begin position="108"/>
        <end position="127"/>
    </location>
</feature>
<dbReference type="InterPro" id="IPR036259">
    <property type="entry name" value="MFS_trans_sf"/>
</dbReference>
<feature type="transmembrane region" description="Helical" evidence="8">
    <location>
        <begin position="80"/>
        <end position="101"/>
    </location>
</feature>
<feature type="transmembrane region" description="Helical" evidence="8">
    <location>
        <begin position="363"/>
        <end position="392"/>
    </location>
</feature>
<feature type="domain" description="Major facilitator superfamily (MFS) profile" evidence="9">
    <location>
        <begin position="41"/>
        <end position="469"/>
    </location>
</feature>
<evidence type="ECO:0000259" key="9">
    <source>
        <dbReference type="PROSITE" id="PS50850"/>
    </source>
</evidence>
<keyword evidence="10" id="KW-1185">Reference proteome</keyword>
<keyword evidence="2" id="KW-0813">Transport</keyword>
<dbReference type="InterPro" id="IPR044770">
    <property type="entry name" value="MFS_spinster-like"/>
</dbReference>
<feature type="region of interest" description="Disordered" evidence="7">
    <location>
        <begin position="472"/>
        <end position="498"/>
    </location>
</feature>
<dbReference type="OrthoDB" id="6770063at2759"/>
<feature type="transmembrane region" description="Helical" evidence="8">
    <location>
        <begin position="261"/>
        <end position="282"/>
    </location>
</feature>
<gene>
    <name evidence="11" type="primary">LOC116303551</name>
</gene>
<evidence type="ECO:0000256" key="4">
    <source>
        <dbReference type="ARBA" id="ARBA00022989"/>
    </source>
</evidence>
<evidence type="ECO:0000256" key="3">
    <source>
        <dbReference type="ARBA" id="ARBA00022692"/>
    </source>
</evidence>
<dbReference type="Pfam" id="PF07690">
    <property type="entry name" value="MFS_1"/>
    <property type="match status" value="1"/>
</dbReference>
<keyword evidence="3 8" id="KW-0812">Transmembrane</keyword>
<sequence length="546" mass="60389">MSNERDTNSISPEEEARNNEISDMPRVAAPVFGTNCRAYLTVAVLVLINLLNYMDRFTIAGILIQIQKYFHKQDDNSLTGLLQTSFICSYMIVAPVFGYLGDRLKRKYLMAVGVLVWSLVVYSSTLLSDNHFWWFLVLRGVVGIGEASYSTIAPTVIADLFTGDMRTRMLSIFYFAIPVGSGLGYIVGSVVAAAFDEWQWGLRITPMLGSVCFLLLLFVVHEPPRGAIEKGVNPNLVSASNVHVNTSYWQDLKYIFQVKSFIWLCVGFTCVTFVTGALAFWAPKFLFYASQVQGMKETKEKVSFTFGIITCVAGIVGVWLGAEIARRWRSTNKKADALVCAIGLVACTPFLYTALVLAHTHVYIAYTAIFIGEVLLCMNWAPVGDMVLYIIVSSRRSSAEAVQILVSHLFGDAGSPWLIGQISDAIRGNNSSVADRQTSMEYSLLITTFICVLGGLAFILCAFYLEKDHNEADKSNQTDDTTSLMNSVSGDQNEDDDELIDDDDELLIRDPSVSTISSDEHLTIPVHVHNNVSKPDVVPDNVPQLV</sequence>
<keyword evidence="5 8" id="KW-0472">Membrane</keyword>
<dbReference type="InterPro" id="IPR011701">
    <property type="entry name" value="MFS"/>
</dbReference>
<dbReference type="AlphaFoldDB" id="A0A6P8IQ01"/>
<feature type="transmembrane region" description="Helical" evidence="8">
    <location>
        <begin position="133"/>
        <end position="160"/>
    </location>
</feature>
<accession>A0A6P8IQ01</accession>
<keyword evidence="4 8" id="KW-1133">Transmembrane helix</keyword>
<name>A0A6P8IQ01_ACTTE</name>
<dbReference type="Proteomes" id="UP000515163">
    <property type="component" value="Unplaced"/>
</dbReference>
<feature type="compositionally biased region" description="Polar residues" evidence="7">
    <location>
        <begin position="478"/>
        <end position="491"/>
    </location>
</feature>
<dbReference type="KEGG" id="aten:116303551"/>
<evidence type="ECO:0000313" key="10">
    <source>
        <dbReference type="Proteomes" id="UP000515163"/>
    </source>
</evidence>
<feature type="transmembrane region" description="Helical" evidence="8">
    <location>
        <begin position="172"/>
        <end position="194"/>
    </location>
</feature>
<protein>
    <submittedName>
        <fullName evidence="11">Protein spinster homolog 3-like</fullName>
    </submittedName>
</protein>
<organism evidence="10 11">
    <name type="scientific">Actinia tenebrosa</name>
    <name type="common">Australian red waratah sea anemone</name>
    <dbReference type="NCBI Taxonomy" id="6105"/>
    <lineage>
        <taxon>Eukaryota</taxon>
        <taxon>Metazoa</taxon>
        <taxon>Cnidaria</taxon>
        <taxon>Anthozoa</taxon>
        <taxon>Hexacorallia</taxon>
        <taxon>Actiniaria</taxon>
        <taxon>Actiniidae</taxon>
        <taxon>Actinia</taxon>
    </lineage>
</organism>
<feature type="transmembrane region" description="Helical" evidence="8">
    <location>
        <begin position="442"/>
        <end position="465"/>
    </location>
</feature>